<accession>A0ABW0YVC1</accession>
<protein>
    <recommendedName>
        <fullName evidence="4">Secreted protein</fullName>
    </recommendedName>
</protein>
<gene>
    <name evidence="2" type="ORF">ACFPU1_14590</name>
</gene>
<name>A0ABW0YVC1_9BACI</name>
<feature type="chain" id="PRO_5045338603" description="Secreted protein" evidence="1">
    <location>
        <begin position="25"/>
        <end position="296"/>
    </location>
</feature>
<dbReference type="Proteomes" id="UP001596142">
    <property type="component" value="Unassembled WGS sequence"/>
</dbReference>
<evidence type="ECO:0008006" key="4">
    <source>
        <dbReference type="Google" id="ProtNLM"/>
    </source>
</evidence>
<dbReference type="EMBL" id="JBHSOZ010000009">
    <property type="protein sequence ID" value="MFC5713989.1"/>
    <property type="molecule type" value="Genomic_DNA"/>
</dbReference>
<keyword evidence="1" id="KW-0732">Signal</keyword>
<keyword evidence="3" id="KW-1185">Reference proteome</keyword>
<reference evidence="3" key="1">
    <citation type="journal article" date="2019" name="Int. J. Syst. Evol. Microbiol.">
        <title>The Global Catalogue of Microorganisms (GCM) 10K type strain sequencing project: providing services to taxonomists for standard genome sequencing and annotation.</title>
        <authorList>
            <consortium name="The Broad Institute Genomics Platform"/>
            <consortium name="The Broad Institute Genome Sequencing Center for Infectious Disease"/>
            <person name="Wu L."/>
            <person name="Ma J."/>
        </authorList>
    </citation>
    <scope>NUCLEOTIDE SEQUENCE [LARGE SCALE GENOMIC DNA]</scope>
    <source>
        <strain evidence="3">CECT 7184</strain>
    </source>
</reference>
<organism evidence="2 3">
    <name type="scientific">Thalassorhabdus alkalitolerans</name>
    <dbReference type="NCBI Taxonomy" id="2282697"/>
    <lineage>
        <taxon>Bacteria</taxon>
        <taxon>Bacillati</taxon>
        <taxon>Bacillota</taxon>
        <taxon>Bacilli</taxon>
        <taxon>Bacillales</taxon>
        <taxon>Bacillaceae</taxon>
        <taxon>Thalassorhabdus</taxon>
    </lineage>
</organism>
<proteinExistence type="predicted"/>
<dbReference type="RefSeq" id="WP_385942477.1">
    <property type="nucleotide sequence ID" value="NZ_JBHSOZ010000009.1"/>
</dbReference>
<comment type="caution">
    <text evidence="2">The sequence shown here is derived from an EMBL/GenBank/DDBJ whole genome shotgun (WGS) entry which is preliminary data.</text>
</comment>
<evidence type="ECO:0000313" key="2">
    <source>
        <dbReference type="EMBL" id="MFC5713989.1"/>
    </source>
</evidence>
<evidence type="ECO:0000313" key="3">
    <source>
        <dbReference type="Proteomes" id="UP001596142"/>
    </source>
</evidence>
<sequence length="296" mass="33545">MKTVLKMVSLLILFSLAVSSSAEAAAMKESDQMYKPGISSHSPLEHMVREQPFGEMLFWPEVRILMPGKAHFQVTDLDTGLTFNVQKRAGKQHADVQPLTTSDTEIMKEIYEGKWSWKRRAVLVHLDGRMIAASMNGMPHGAGALSNGFPGHFCIHFAGSTTHRKNNMDPAHQFMVLKAAGKLEEYRNKMGPYEVVELFLTALHQDDLYLLRVARPEYVTQNGKEILQEISKISIVSKHVEAEETMLTPVFALEVPVKLKYSAHGEGTRSDIFTFGLKKDILTNRWEMYCEEFLER</sequence>
<evidence type="ECO:0000256" key="1">
    <source>
        <dbReference type="SAM" id="SignalP"/>
    </source>
</evidence>
<feature type="signal peptide" evidence="1">
    <location>
        <begin position="1"/>
        <end position="24"/>
    </location>
</feature>